<dbReference type="PRINTS" id="PR00162">
    <property type="entry name" value="RIESKE"/>
</dbReference>
<keyword evidence="10" id="KW-1015">Disulfide bond</keyword>
<dbReference type="InterPro" id="IPR005805">
    <property type="entry name" value="Rieske_Fe-S_prot_C"/>
</dbReference>
<evidence type="ECO:0000256" key="3">
    <source>
        <dbReference type="ARBA" id="ARBA00022692"/>
    </source>
</evidence>
<dbReference type="InterPro" id="IPR036922">
    <property type="entry name" value="Rieske_2Fe-2S_sf"/>
</dbReference>
<evidence type="ECO:0000256" key="11">
    <source>
        <dbReference type="RuleBase" id="RU004494"/>
    </source>
</evidence>
<evidence type="ECO:0000256" key="5">
    <source>
        <dbReference type="ARBA" id="ARBA00022723"/>
    </source>
</evidence>
<dbReference type="InterPro" id="IPR017941">
    <property type="entry name" value="Rieske_2Fe-2S"/>
</dbReference>
<dbReference type="GO" id="GO:0008121">
    <property type="term" value="F:quinol-cytochrome-c reductase activity"/>
    <property type="evidence" value="ECO:0007669"/>
    <property type="project" value="UniProtKB-EC"/>
</dbReference>
<comment type="catalytic activity">
    <reaction evidence="11">
        <text>a quinol + 2 Fe(III)-[cytochrome c](out) = a quinone + 2 Fe(II)-[cytochrome c](out) + 2 H(+)(out)</text>
        <dbReference type="Rhea" id="RHEA:11484"/>
        <dbReference type="Rhea" id="RHEA-COMP:10350"/>
        <dbReference type="Rhea" id="RHEA-COMP:14399"/>
        <dbReference type="ChEBI" id="CHEBI:15378"/>
        <dbReference type="ChEBI" id="CHEBI:24646"/>
        <dbReference type="ChEBI" id="CHEBI:29033"/>
        <dbReference type="ChEBI" id="CHEBI:29034"/>
        <dbReference type="ChEBI" id="CHEBI:132124"/>
        <dbReference type="EC" id="7.1.1.8"/>
    </reaction>
</comment>
<dbReference type="InterPro" id="IPR037008">
    <property type="entry name" value="bc1_Rieske_TM_sf"/>
</dbReference>
<keyword evidence="12" id="KW-0679">Respiratory chain</keyword>
<evidence type="ECO:0000259" key="13">
    <source>
        <dbReference type="PROSITE" id="PS51296"/>
    </source>
</evidence>
<gene>
    <name evidence="14" type="ORF">TCLT_LOCUS5013</name>
</gene>
<evidence type="ECO:0000256" key="12">
    <source>
        <dbReference type="RuleBase" id="RU004495"/>
    </source>
</evidence>
<sequence length="263" mass="30507">MREIPEKRRVFQLKNFLSLPSQQYCNIHTDIRFPDMFDQRATIDPTKSAKSVEDKRRVKHQGILFGIGGATYFILATKLVQGVVNFKYIPQDQLALSTLEIKLDGIAEGQVVILLLLELAIDYLYQIKITQQNTKLRRRNEYKKLLRYFMCQTYKWRGKPLFVKHRTAQEIEEAKNVNLNELRDPVKDEDRVKRPEWLILIAICPHLGCVPIHGKGEYNAWLCPCHSSSFDTSGRIRKGPAPNNLVVPPYRFHDDNTVVIGDE</sequence>
<evidence type="ECO:0000313" key="15">
    <source>
        <dbReference type="Proteomes" id="UP000276776"/>
    </source>
</evidence>
<dbReference type="InterPro" id="IPR004192">
    <property type="entry name" value="Rieske_TM"/>
</dbReference>
<evidence type="ECO:0000256" key="2">
    <source>
        <dbReference type="ARBA" id="ARBA00010651"/>
    </source>
</evidence>
<dbReference type="EMBL" id="UYYF01004315">
    <property type="protein sequence ID" value="VDN02207.1"/>
    <property type="molecule type" value="Genomic_DNA"/>
</dbReference>
<keyword evidence="3 11" id="KW-0812">Transmembrane</keyword>
<comment type="cofactor">
    <cofactor evidence="11">
        <name>[2Fe-2S] cluster</name>
        <dbReference type="ChEBI" id="CHEBI:190135"/>
    </cofactor>
    <text evidence="11">Binds 1 [2Fe-2S] cluster per subunit.</text>
</comment>
<evidence type="ECO:0000256" key="9">
    <source>
        <dbReference type="ARBA" id="ARBA00023136"/>
    </source>
</evidence>
<protein>
    <recommendedName>
        <fullName evidence="11">Cytochrome b-c1 complex subunit Rieske, mitochondrial</fullName>
        <ecNumber evidence="11">7.1.1.8</ecNumber>
    </recommendedName>
</protein>
<feature type="domain" description="Rieske" evidence="13">
    <location>
        <begin position="191"/>
        <end position="259"/>
    </location>
</feature>
<dbReference type="GO" id="GO:0051537">
    <property type="term" value="F:2 iron, 2 sulfur cluster binding"/>
    <property type="evidence" value="ECO:0007669"/>
    <property type="project" value="UniProtKB-KW"/>
</dbReference>
<dbReference type="EC" id="7.1.1.8" evidence="11"/>
<dbReference type="WBParaSite" id="TCLT_0000502401-mRNA-1">
    <property type="protein sequence ID" value="TCLT_0000502401-mRNA-1"/>
    <property type="gene ID" value="TCLT_0000502401"/>
</dbReference>
<evidence type="ECO:0000313" key="16">
    <source>
        <dbReference type="WBParaSite" id="TCLT_0000502401-mRNA-1"/>
    </source>
</evidence>
<evidence type="ECO:0000256" key="8">
    <source>
        <dbReference type="ARBA" id="ARBA00023014"/>
    </source>
</evidence>
<keyword evidence="12" id="KW-0496">Mitochondrion</keyword>
<reference evidence="16" key="1">
    <citation type="submission" date="2017-02" db="UniProtKB">
        <authorList>
            <consortium name="WormBaseParasite"/>
        </authorList>
    </citation>
    <scope>IDENTIFICATION</scope>
</reference>
<dbReference type="CDD" id="cd03470">
    <property type="entry name" value="Rieske_cytochrome_bc1"/>
    <property type="match status" value="1"/>
</dbReference>
<reference evidence="14 15" key="2">
    <citation type="submission" date="2018-11" db="EMBL/GenBank/DDBJ databases">
        <authorList>
            <consortium name="Pathogen Informatics"/>
        </authorList>
    </citation>
    <scope>NUCLEOTIDE SEQUENCE [LARGE SCALE GENOMIC DNA]</scope>
</reference>
<keyword evidence="7" id="KW-0408">Iron</keyword>
<feature type="transmembrane region" description="Helical" evidence="11">
    <location>
        <begin position="63"/>
        <end position="86"/>
    </location>
</feature>
<evidence type="ECO:0000256" key="10">
    <source>
        <dbReference type="ARBA" id="ARBA00023157"/>
    </source>
</evidence>
<dbReference type="Pfam" id="PF00355">
    <property type="entry name" value="Rieske"/>
    <property type="match status" value="1"/>
</dbReference>
<organism evidence="16">
    <name type="scientific">Thelazia callipaeda</name>
    <name type="common">Oriental eyeworm</name>
    <name type="synonym">Parasitic nematode</name>
    <dbReference type="NCBI Taxonomy" id="103827"/>
    <lineage>
        <taxon>Eukaryota</taxon>
        <taxon>Metazoa</taxon>
        <taxon>Ecdysozoa</taxon>
        <taxon>Nematoda</taxon>
        <taxon>Chromadorea</taxon>
        <taxon>Rhabditida</taxon>
        <taxon>Spirurina</taxon>
        <taxon>Spiruromorpha</taxon>
        <taxon>Thelazioidea</taxon>
        <taxon>Thelaziidae</taxon>
        <taxon>Thelazia</taxon>
    </lineage>
</organism>
<dbReference type="FunFam" id="2.102.10.10:FF:000001">
    <property type="entry name" value="Cytochrome b-c1 complex subunit Rieske, mitochondrial"/>
    <property type="match status" value="1"/>
</dbReference>
<dbReference type="STRING" id="103827.A0A0N5CXA7"/>
<dbReference type="Gene3D" id="2.102.10.10">
    <property type="entry name" value="Rieske [2Fe-2S] iron-sulphur domain"/>
    <property type="match status" value="1"/>
</dbReference>
<dbReference type="AlphaFoldDB" id="A0A0N5CXA7"/>
<dbReference type="Proteomes" id="UP000276776">
    <property type="component" value="Unassembled WGS sequence"/>
</dbReference>
<dbReference type="Gene3D" id="1.20.5.270">
    <property type="entry name" value="Ubiquinol cytochrome reductase, transmembrane domain"/>
    <property type="match status" value="1"/>
</dbReference>
<keyword evidence="11" id="KW-0813">Transport</keyword>
<proteinExistence type="inferred from homology"/>
<dbReference type="InterPro" id="IPR014349">
    <property type="entry name" value="Rieske_Fe-S_prot"/>
</dbReference>
<keyword evidence="9 11" id="KW-0472">Membrane</keyword>
<dbReference type="PANTHER" id="PTHR10134">
    <property type="entry name" value="CYTOCHROME B-C1 COMPLEX SUBUNIT RIESKE, MITOCHONDRIAL"/>
    <property type="match status" value="1"/>
</dbReference>
<keyword evidence="11" id="KW-0249">Electron transport</keyword>
<dbReference type="PROSITE" id="PS51296">
    <property type="entry name" value="RIESKE"/>
    <property type="match status" value="1"/>
</dbReference>
<evidence type="ECO:0000256" key="4">
    <source>
        <dbReference type="ARBA" id="ARBA00022714"/>
    </source>
</evidence>
<dbReference type="NCBIfam" id="TIGR01416">
    <property type="entry name" value="Rieske_proteo"/>
    <property type="match status" value="1"/>
</dbReference>
<keyword evidence="15" id="KW-1185">Reference proteome</keyword>
<evidence type="ECO:0000256" key="6">
    <source>
        <dbReference type="ARBA" id="ARBA00022989"/>
    </source>
</evidence>
<accession>A0A0N5CXA7</accession>
<evidence type="ECO:0000313" key="14">
    <source>
        <dbReference type="EMBL" id="VDN02207.1"/>
    </source>
</evidence>
<comment type="similarity">
    <text evidence="2">Belongs to the Rieske iron-sulfur protein family.</text>
</comment>
<keyword evidence="4" id="KW-0001">2Fe-2S</keyword>
<evidence type="ECO:0000256" key="1">
    <source>
        <dbReference type="ARBA" id="ARBA00004167"/>
    </source>
</evidence>
<evidence type="ECO:0000256" key="7">
    <source>
        <dbReference type="ARBA" id="ARBA00023004"/>
    </source>
</evidence>
<dbReference type="OrthoDB" id="1637982at2759"/>
<dbReference type="GO" id="GO:0005743">
    <property type="term" value="C:mitochondrial inner membrane"/>
    <property type="evidence" value="ECO:0007669"/>
    <property type="project" value="UniProtKB-SubCell"/>
</dbReference>
<name>A0A0N5CXA7_THECL</name>
<comment type="miscellaneous">
    <text evidence="11">The Rieske protein is a high potential 2Fe-2S protein.</text>
</comment>
<keyword evidence="5" id="KW-0479">Metal-binding</keyword>
<dbReference type="GO" id="GO:0046872">
    <property type="term" value="F:metal ion binding"/>
    <property type="evidence" value="ECO:0007669"/>
    <property type="project" value="UniProtKB-KW"/>
</dbReference>
<dbReference type="InterPro" id="IPR006317">
    <property type="entry name" value="Ubiquinol_cyt_c_Rdtase_Fe-S-su"/>
</dbReference>
<dbReference type="OMA" id="AWLCPCH"/>
<keyword evidence="6 11" id="KW-1133">Transmembrane helix</keyword>
<dbReference type="Pfam" id="PF02921">
    <property type="entry name" value="UCR_TM"/>
    <property type="match status" value="1"/>
</dbReference>
<keyword evidence="8" id="KW-0411">Iron-sulfur</keyword>
<dbReference type="SUPFAM" id="SSF50022">
    <property type="entry name" value="ISP domain"/>
    <property type="match status" value="1"/>
</dbReference>
<comment type="subcellular location">
    <subcellularLocation>
        <location evidence="1">Membrane</location>
        <topology evidence="1">Single-pass membrane protein</topology>
    </subcellularLocation>
    <subcellularLocation>
        <location evidence="12">Mitochondrion inner membrane</location>
    </subcellularLocation>
</comment>